<feature type="domain" description="Nucleotide modification associated" evidence="1">
    <location>
        <begin position="24"/>
        <end position="84"/>
    </location>
</feature>
<accession>A0A3M9NDB6</accession>
<organism evidence="2 3">
    <name type="scientific">Hanamia caeni</name>
    <dbReference type="NCBI Taxonomy" id="2294116"/>
    <lineage>
        <taxon>Bacteria</taxon>
        <taxon>Pseudomonadati</taxon>
        <taxon>Bacteroidota</taxon>
        <taxon>Chitinophagia</taxon>
        <taxon>Chitinophagales</taxon>
        <taxon>Chitinophagaceae</taxon>
        <taxon>Hanamia</taxon>
    </lineage>
</organism>
<dbReference type="OrthoDB" id="659365at2"/>
<comment type="caution">
    <text evidence="2">The sequence shown here is derived from an EMBL/GenBank/DDBJ whole genome shotgun (WGS) entry which is preliminary data.</text>
</comment>
<dbReference type="InterPro" id="IPR011630">
    <property type="entry name" value="DUF1599"/>
</dbReference>
<keyword evidence="3" id="KW-1185">Reference proteome</keyword>
<evidence type="ECO:0000313" key="3">
    <source>
        <dbReference type="Proteomes" id="UP000267223"/>
    </source>
</evidence>
<dbReference type="Pfam" id="PF07659">
    <property type="entry name" value="DUF1599"/>
    <property type="match status" value="2"/>
</dbReference>
<feature type="domain" description="Nucleotide modification associated" evidence="1">
    <location>
        <begin position="117"/>
        <end position="176"/>
    </location>
</feature>
<evidence type="ECO:0000313" key="2">
    <source>
        <dbReference type="EMBL" id="RNI35287.1"/>
    </source>
</evidence>
<name>A0A3M9NDB6_9BACT</name>
<dbReference type="RefSeq" id="WP_123121274.1">
    <property type="nucleotide sequence ID" value="NZ_RJJR01000011.1"/>
</dbReference>
<dbReference type="AlphaFoldDB" id="A0A3M9NDB6"/>
<dbReference type="Proteomes" id="UP000267223">
    <property type="component" value="Unassembled WGS sequence"/>
</dbReference>
<reference evidence="2 3" key="1">
    <citation type="submission" date="2018-11" db="EMBL/GenBank/DDBJ databases">
        <title>Draft genome sequence of Ferruginibacter sp. BO-59.</title>
        <authorList>
            <person name="Im W.T."/>
        </authorList>
    </citation>
    <scope>NUCLEOTIDE SEQUENCE [LARGE SCALE GENOMIC DNA]</scope>
    <source>
        <strain evidence="2 3">BO-59</strain>
    </source>
</reference>
<dbReference type="EMBL" id="RJJR01000011">
    <property type="protein sequence ID" value="RNI35287.1"/>
    <property type="molecule type" value="Genomic_DNA"/>
</dbReference>
<proteinExistence type="predicted"/>
<evidence type="ECO:0000259" key="1">
    <source>
        <dbReference type="Pfam" id="PF07659"/>
    </source>
</evidence>
<sequence length="188" mass="21560">MAQVNTDLQFDDAVNKCRQIFLQKTKDYGTSWRVYRSISIADQIYIKAKRIRNIQEKGIQKIEEDINSEFTGIANYAVIGLIQLDISDDEVEEVSLEETMNLYDDKIKAAKSLMMNKNHDYGEAWREMSQESFVDLILAKVLRIKQIIQNKGKTLVSEGIDANFYDILNYAVFALISSETINSKNLAT</sequence>
<gene>
    <name evidence="2" type="ORF">EFY79_13620</name>
</gene>
<protein>
    <submittedName>
        <fullName evidence="2">DUF1599 domain-containing protein</fullName>
    </submittedName>
</protein>